<dbReference type="AlphaFoldDB" id="A0A1B2DRB6"/>
<dbReference type="EMBL" id="CP016808">
    <property type="protein sequence ID" value="ANY70240.1"/>
    <property type="molecule type" value="Genomic_DNA"/>
</dbReference>
<evidence type="ECO:0000313" key="1">
    <source>
        <dbReference type="EMBL" id="ANY70240.1"/>
    </source>
</evidence>
<sequence>MAEFAVVENTQLGTHNSIFRTEIPLFWLLLRFWALSGQDIRYCLRNPFKMTTFSALAAPESAVCAKPLILLK</sequence>
<accession>A0A1B2DRB6</accession>
<reference evidence="1" key="1">
    <citation type="submission" date="2016-08" db="EMBL/GenBank/DDBJ databases">
        <title>Complete Genome Seqeunce of Paenibacillus sp. BIHB 4019 from tea rhizoplane.</title>
        <authorList>
            <person name="Thakur R."/>
            <person name="Swarnkar M.K."/>
            <person name="Gulati A."/>
        </authorList>
    </citation>
    <scope>NUCLEOTIDE SEQUENCE [LARGE SCALE GENOMIC DNA]</scope>
    <source>
        <strain evidence="1">BIHB4019</strain>
    </source>
</reference>
<organism evidence="1">
    <name type="scientific">Paenibacillus sp. BIHB 4019</name>
    <dbReference type="NCBI Taxonomy" id="1870819"/>
    <lineage>
        <taxon>Bacteria</taxon>
        <taxon>Bacillati</taxon>
        <taxon>Bacillota</taxon>
        <taxon>Bacilli</taxon>
        <taxon>Bacillales</taxon>
        <taxon>Paenibacillaceae</taxon>
        <taxon>Paenibacillus</taxon>
    </lineage>
</organism>
<name>A0A1B2DRB6_9BACL</name>
<protein>
    <submittedName>
        <fullName evidence="1">Uncharacterized protein</fullName>
    </submittedName>
</protein>
<gene>
    <name evidence="1" type="ORF">BBD42_29845</name>
</gene>
<proteinExistence type="predicted"/>